<proteinExistence type="predicted"/>
<feature type="coiled-coil region" evidence="1">
    <location>
        <begin position="55"/>
        <end position="82"/>
    </location>
</feature>
<dbReference type="InterPro" id="IPR050640">
    <property type="entry name" value="Bact_2-comp_sensor_kinase"/>
</dbReference>
<gene>
    <name evidence="4" type="ORF">MKP09_22860</name>
</gene>
<organism evidence="4 5">
    <name type="scientific">Niabella ginsengisoli</name>
    <dbReference type="NCBI Taxonomy" id="522298"/>
    <lineage>
        <taxon>Bacteria</taxon>
        <taxon>Pseudomonadati</taxon>
        <taxon>Bacteroidota</taxon>
        <taxon>Chitinophagia</taxon>
        <taxon>Chitinophagales</taxon>
        <taxon>Chitinophagaceae</taxon>
        <taxon>Niabella</taxon>
    </lineage>
</organism>
<dbReference type="GO" id="GO:0016301">
    <property type="term" value="F:kinase activity"/>
    <property type="evidence" value="ECO:0007669"/>
    <property type="project" value="UniProtKB-KW"/>
</dbReference>
<dbReference type="PANTHER" id="PTHR34220:SF7">
    <property type="entry name" value="SENSOR HISTIDINE KINASE YPDA"/>
    <property type="match status" value="1"/>
</dbReference>
<evidence type="ECO:0000259" key="3">
    <source>
        <dbReference type="Pfam" id="PF06580"/>
    </source>
</evidence>
<comment type="caution">
    <text evidence="4">The sequence shown here is derived from an EMBL/GenBank/DDBJ whole genome shotgun (WGS) entry which is preliminary data.</text>
</comment>
<keyword evidence="5" id="KW-1185">Reference proteome</keyword>
<keyword evidence="2" id="KW-0472">Membrane</keyword>
<evidence type="ECO:0000256" key="1">
    <source>
        <dbReference type="SAM" id="Coils"/>
    </source>
</evidence>
<sequence>MLEVAVTDQHSNFTQKALTIKILAKWWETTAAKILFGIAAAGLLVLLVLYVVRYYKSKELKRQEAVQKIKRLELQALRSQMNPHFVHNSLNAIQYYIQRHEVELSENYLSNFSKLIRLFFEYSRRQSISIKEEIGLLDHYLKIEKLRFEDKISYQIKVDEKLDIEEQLIPTMILQPIVENAVNHGIFHKKENGSIVLDFRFLSKNSYRIIIEDDGIGIKKSKEMYKKSAKNYQSRSSAVLEERLKLLKESGAWEIDFSIKDRADIDALQTGTLINLVITKPCS</sequence>
<dbReference type="RefSeq" id="WP_240832823.1">
    <property type="nucleotide sequence ID" value="NZ_JAKWBL010000004.1"/>
</dbReference>
<keyword evidence="2" id="KW-0812">Transmembrane</keyword>
<dbReference type="InterPro" id="IPR036890">
    <property type="entry name" value="HATPase_C_sf"/>
</dbReference>
<name>A0ABS9SQA9_9BACT</name>
<dbReference type="EMBL" id="JAKWBL010000004">
    <property type="protein sequence ID" value="MCH5600552.1"/>
    <property type="molecule type" value="Genomic_DNA"/>
</dbReference>
<reference evidence="4 5" key="1">
    <citation type="submission" date="2022-02" db="EMBL/GenBank/DDBJ databases">
        <authorList>
            <person name="Min J."/>
        </authorList>
    </citation>
    <scope>NUCLEOTIDE SEQUENCE [LARGE SCALE GENOMIC DNA]</scope>
    <source>
        <strain evidence="4 5">GR10-1</strain>
    </source>
</reference>
<evidence type="ECO:0000313" key="4">
    <source>
        <dbReference type="EMBL" id="MCH5600552.1"/>
    </source>
</evidence>
<feature type="transmembrane region" description="Helical" evidence="2">
    <location>
        <begin position="34"/>
        <end position="52"/>
    </location>
</feature>
<evidence type="ECO:0000256" key="2">
    <source>
        <dbReference type="SAM" id="Phobius"/>
    </source>
</evidence>
<keyword evidence="1" id="KW-0175">Coiled coil</keyword>
<dbReference type="Proteomes" id="UP001202248">
    <property type="component" value="Unassembled WGS sequence"/>
</dbReference>
<evidence type="ECO:0000313" key="5">
    <source>
        <dbReference type="Proteomes" id="UP001202248"/>
    </source>
</evidence>
<dbReference type="SUPFAM" id="SSF55874">
    <property type="entry name" value="ATPase domain of HSP90 chaperone/DNA topoisomerase II/histidine kinase"/>
    <property type="match status" value="1"/>
</dbReference>
<accession>A0ABS9SQA9</accession>
<keyword evidence="4" id="KW-0808">Transferase</keyword>
<protein>
    <submittedName>
        <fullName evidence="4">Histidine kinase</fullName>
    </submittedName>
</protein>
<dbReference type="Pfam" id="PF06580">
    <property type="entry name" value="His_kinase"/>
    <property type="match status" value="1"/>
</dbReference>
<dbReference type="PANTHER" id="PTHR34220">
    <property type="entry name" value="SENSOR HISTIDINE KINASE YPDA"/>
    <property type="match status" value="1"/>
</dbReference>
<keyword evidence="2" id="KW-1133">Transmembrane helix</keyword>
<dbReference type="InterPro" id="IPR010559">
    <property type="entry name" value="Sig_transdc_His_kin_internal"/>
</dbReference>
<dbReference type="Gene3D" id="3.30.565.10">
    <property type="entry name" value="Histidine kinase-like ATPase, C-terminal domain"/>
    <property type="match status" value="1"/>
</dbReference>
<feature type="domain" description="Signal transduction histidine kinase internal region" evidence="3">
    <location>
        <begin position="73"/>
        <end position="152"/>
    </location>
</feature>
<keyword evidence="4" id="KW-0418">Kinase</keyword>